<dbReference type="STRING" id="1193682.BJP25_11035"/>
<gene>
    <name evidence="1" type="ORF">BJP25_11035</name>
</gene>
<dbReference type="OrthoDB" id="3693848at2"/>
<dbReference type="EMBL" id="MKQR01000007">
    <property type="protein sequence ID" value="OLR94301.1"/>
    <property type="molecule type" value="Genomic_DNA"/>
</dbReference>
<sequence>MQDQVARTPELIPATPLWRGPDSGPAAVVLAAQDRRPHELPGAWRPLERHFQLAWCAVPSGVVGELHRIEDVLETLADRNSRAHLVADAALVDIAVRLAAEFPGTVAGLVLVGPGTGTADVEVDAALPVHRLPATGVADAAAARQVQVLLDGADRRRPAAVVVPAARVGGSAWLPAGRG</sequence>
<protein>
    <submittedName>
        <fullName evidence="1">Uncharacterized protein</fullName>
    </submittedName>
</protein>
<name>A0A1Q9LQN1_9PSEU</name>
<proteinExistence type="predicted"/>
<keyword evidence="2" id="KW-1185">Reference proteome</keyword>
<reference evidence="1 2" key="1">
    <citation type="submission" date="2016-10" db="EMBL/GenBank/DDBJ databases">
        <title>The Draft Genome Sequence of Actinokineospora bangkokensis 44EHWT reveals the biosynthetic pathway of antifungal compounds Thailandins with unusual extender unit butylmalonyl-CoA.</title>
        <authorList>
            <person name="Greule A."/>
            <person name="Intra B."/>
            <person name="Flemming S."/>
            <person name="Rommel M.G."/>
            <person name="Panbangred W."/>
            <person name="Bechthold A."/>
        </authorList>
    </citation>
    <scope>NUCLEOTIDE SEQUENCE [LARGE SCALE GENOMIC DNA]</scope>
    <source>
        <strain evidence="1 2">44EHW</strain>
    </source>
</reference>
<comment type="caution">
    <text evidence="1">The sequence shown here is derived from an EMBL/GenBank/DDBJ whole genome shotgun (WGS) entry which is preliminary data.</text>
</comment>
<organism evidence="1 2">
    <name type="scientific">Actinokineospora bangkokensis</name>
    <dbReference type="NCBI Taxonomy" id="1193682"/>
    <lineage>
        <taxon>Bacteria</taxon>
        <taxon>Bacillati</taxon>
        <taxon>Actinomycetota</taxon>
        <taxon>Actinomycetes</taxon>
        <taxon>Pseudonocardiales</taxon>
        <taxon>Pseudonocardiaceae</taxon>
        <taxon>Actinokineospora</taxon>
    </lineage>
</organism>
<evidence type="ECO:0000313" key="1">
    <source>
        <dbReference type="EMBL" id="OLR94301.1"/>
    </source>
</evidence>
<dbReference type="RefSeq" id="WP_075973684.1">
    <property type="nucleotide sequence ID" value="NZ_MKQR01000007.1"/>
</dbReference>
<dbReference type="Proteomes" id="UP000186040">
    <property type="component" value="Unassembled WGS sequence"/>
</dbReference>
<evidence type="ECO:0000313" key="2">
    <source>
        <dbReference type="Proteomes" id="UP000186040"/>
    </source>
</evidence>
<dbReference type="AlphaFoldDB" id="A0A1Q9LQN1"/>
<accession>A0A1Q9LQN1</accession>